<reference evidence="3" key="1">
    <citation type="submission" date="2016-01" db="EMBL/GenBank/DDBJ databases">
        <title>Genome sequence of Olive mild mosaic virus strains isolated from Tulip.</title>
        <authorList>
            <person name="Pham K.T.K."/>
            <person name="Lemmers M."/>
        </authorList>
    </citation>
    <scope>NUCLEOTIDE SEQUENCE</scope>
    <source>
        <strain evidence="3">PPO-B171215</strain>
        <strain evidence="2">PPO-L190209</strain>
    </source>
</reference>
<dbReference type="GO" id="GO:0003968">
    <property type="term" value="F:RNA-directed RNA polymerase activity"/>
    <property type="evidence" value="ECO:0007669"/>
    <property type="project" value="InterPro"/>
</dbReference>
<dbReference type="EMBL" id="KU641010">
    <property type="protein sequence ID" value="ANC98937.1"/>
    <property type="molecule type" value="Genomic_RNA"/>
</dbReference>
<dbReference type="Pfam" id="PF08500">
    <property type="entry name" value="Tombus_P33"/>
    <property type="match status" value="1"/>
</dbReference>
<evidence type="ECO:0000313" key="3">
    <source>
        <dbReference type="EMBL" id="ANC98942.1"/>
    </source>
</evidence>
<name>A0A172ML45_9TOMB</name>
<feature type="domain" description="Tombusvirus p33" evidence="1">
    <location>
        <begin position="47"/>
        <end position="156"/>
    </location>
</feature>
<organism evidence="3">
    <name type="scientific">Olive mild mosaic virus</name>
    <dbReference type="NCBI Taxonomy" id="295090"/>
    <lineage>
        <taxon>Viruses</taxon>
        <taxon>Riboviria</taxon>
        <taxon>Orthornavirae</taxon>
        <taxon>Kitrinoviricota</taxon>
        <taxon>Tolucaviricetes</taxon>
        <taxon>Tolivirales</taxon>
        <taxon>Tombusviridae</taxon>
        <taxon>Procedovirinae</taxon>
        <taxon>Alphanecrovirus</taxon>
        <taxon>Alphanecrovirus tessellati</taxon>
    </lineage>
</organism>
<sequence length="202" mass="22864">MELTNQHKQTAAEGFGSFLNWLCNPWRRQRTVNAAVKFQQTLLDIEDTEHFEDINECFEESTGAQSQRTKVVAEGAYTPVKSNRTRRVRKQKKAKFVKYLVNEARAEFGLPKATEANRLMVQHFLLRACKDWGVVTSQCHNNVALALNLVFIPTEDDLLSRALMNTYATRAAVNGMANTQGEGWWNNRLGVGSQVGLAFRAK</sequence>
<proteinExistence type="predicted"/>
<dbReference type="InterPro" id="IPR013707">
    <property type="entry name" value="Tombusvirus_p33"/>
</dbReference>
<evidence type="ECO:0000259" key="1">
    <source>
        <dbReference type="Pfam" id="PF08500"/>
    </source>
</evidence>
<protein>
    <submittedName>
        <fullName evidence="3">Pre-readthrough protein</fullName>
    </submittedName>
    <submittedName>
        <fullName evidence="2">p23</fullName>
    </submittedName>
</protein>
<dbReference type="EMBL" id="KU641011">
    <property type="protein sequence ID" value="ANC98942.1"/>
    <property type="molecule type" value="Genomic_RNA"/>
</dbReference>
<accession>A0A172ML45</accession>
<evidence type="ECO:0000313" key="2">
    <source>
        <dbReference type="EMBL" id="ANC98937.1"/>
    </source>
</evidence>